<sequence length="155" mass="17761">MRFVVQRHRARRLHYDFRLEIGGVLASWAVPKGPTLDPQVRRAAFQVEDHELSYYDFEGVLPAGRYGAGDVIVWDAGTFEPQGDPGQAVKDGEIHFDVYGEKLRGRFVLVRTRQGANGKWEWLLLHKRDEYAVEGWDAEDHPRSVLSGRTNDELL</sequence>
<organism evidence="2 3">
    <name type="scientific">Paractinoplanes atraurantiacus</name>
    <dbReference type="NCBI Taxonomy" id="1036182"/>
    <lineage>
        <taxon>Bacteria</taxon>
        <taxon>Bacillati</taxon>
        <taxon>Actinomycetota</taxon>
        <taxon>Actinomycetes</taxon>
        <taxon>Micromonosporales</taxon>
        <taxon>Micromonosporaceae</taxon>
        <taxon>Paractinoplanes</taxon>
    </lineage>
</organism>
<feature type="domain" description="DNA ligase D 3'-phosphoesterase" evidence="1">
    <location>
        <begin position="6"/>
        <end position="111"/>
    </location>
</feature>
<evidence type="ECO:0000313" key="2">
    <source>
        <dbReference type="EMBL" id="SNY62802.1"/>
    </source>
</evidence>
<reference evidence="2 3" key="1">
    <citation type="submission" date="2017-09" db="EMBL/GenBank/DDBJ databases">
        <authorList>
            <person name="Ehlers B."/>
            <person name="Leendertz F.H."/>
        </authorList>
    </citation>
    <scope>NUCLEOTIDE SEQUENCE [LARGE SCALE GENOMIC DNA]</scope>
    <source>
        <strain evidence="2 3">CGMCC 4.6857</strain>
    </source>
</reference>
<dbReference type="NCBIfam" id="TIGR02777">
    <property type="entry name" value="LigD_PE_dom"/>
    <property type="match status" value="1"/>
</dbReference>
<dbReference type="EMBL" id="OBDY01000024">
    <property type="protein sequence ID" value="SNY62802.1"/>
    <property type="molecule type" value="Genomic_DNA"/>
</dbReference>
<name>A0A285JR59_9ACTN</name>
<dbReference type="Proteomes" id="UP000219612">
    <property type="component" value="Unassembled WGS sequence"/>
</dbReference>
<dbReference type="OrthoDB" id="9802472at2"/>
<dbReference type="InterPro" id="IPR014144">
    <property type="entry name" value="LigD_PE_domain"/>
</dbReference>
<keyword evidence="3" id="KW-1185">Reference proteome</keyword>
<dbReference type="PANTHER" id="PTHR39465:SF1">
    <property type="entry name" value="DNA LIGASE D 3'-PHOSPHOESTERASE DOMAIN-CONTAINING PROTEIN"/>
    <property type="match status" value="1"/>
</dbReference>
<dbReference type="AlphaFoldDB" id="A0A285JR59"/>
<proteinExistence type="predicted"/>
<dbReference type="Pfam" id="PF13298">
    <property type="entry name" value="LigD_N"/>
    <property type="match status" value="1"/>
</dbReference>
<dbReference type="PANTHER" id="PTHR39465">
    <property type="entry name" value="DNA LIGASE D, 3'-PHOSPHOESTERASE DOMAIN"/>
    <property type="match status" value="1"/>
</dbReference>
<accession>A0A285JR59</accession>
<gene>
    <name evidence="2" type="ORF">SAMN05421748_12427</name>
</gene>
<protein>
    <submittedName>
        <fullName evidence="2">Bifunctional non-homologous end joining protein LigD</fullName>
    </submittedName>
</protein>
<evidence type="ECO:0000259" key="1">
    <source>
        <dbReference type="Pfam" id="PF13298"/>
    </source>
</evidence>
<evidence type="ECO:0000313" key="3">
    <source>
        <dbReference type="Proteomes" id="UP000219612"/>
    </source>
</evidence>
<dbReference type="RefSeq" id="WP_097326844.1">
    <property type="nucleotide sequence ID" value="NZ_OBDY01000024.1"/>
</dbReference>